<keyword evidence="1" id="KW-0812">Transmembrane</keyword>
<evidence type="ECO:0000313" key="2">
    <source>
        <dbReference type="EMBL" id="GIY11433.1"/>
    </source>
</evidence>
<evidence type="ECO:0000256" key="1">
    <source>
        <dbReference type="SAM" id="Phobius"/>
    </source>
</evidence>
<reference evidence="2 3" key="1">
    <citation type="submission" date="2021-06" db="EMBL/GenBank/DDBJ databases">
        <title>Caerostris darwini draft genome.</title>
        <authorList>
            <person name="Kono N."/>
            <person name="Arakawa K."/>
        </authorList>
    </citation>
    <scope>NUCLEOTIDE SEQUENCE [LARGE SCALE GENOMIC DNA]</scope>
</reference>
<sequence length="93" mass="10820">MLMWIQSFLCTHLILCKFHNKISSYKQLRQGLPQVAVLSCLLFNIMILGLKFAIKIIGSIVLILCLRRHYVGHLQPLRNQSTRHFVTFRNGLI</sequence>
<name>A0AAV4QUS0_9ARAC</name>
<dbReference type="EMBL" id="BPLQ01004902">
    <property type="protein sequence ID" value="GIY11433.1"/>
    <property type="molecule type" value="Genomic_DNA"/>
</dbReference>
<gene>
    <name evidence="2" type="ORF">CDAR_536081</name>
</gene>
<comment type="caution">
    <text evidence="2">The sequence shown here is derived from an EMBL/GenBank/DDBJ whole genome shotgun (WGS) entry which is preliminary data.</text>
</comment>
<keyword evidence="1" id="KW-1133">Transmembrane helix</keyword>
<accession>A0AAV4QUS0</accession>
<proteinExistence type="predicted"/>
<keyword evidence="3" id="KW-1185">Reference proteome</keyword>
<protein>
    <submittedName>
        <fullName evidence="2">Uncharacterized protein</fullName>
    </submittedName>
</protein>
<evidence type="ECO:0000313" key="3">
    <source>
        <dbReference type="Proteomes" id="UP001054837"/>
    </source>
</evidence>
<organism evidence="2 3">
    <name type="scientific">Caerostris darwini</name>
    <dbReference type="NCBI Taxonomy" id="1538125"/>
    <lineage>
        <taxon>Eukaryota</taxon>
        <taxon>Metazoa</taxon>
        <taxon>Ecdysozoa</taxon>
        <taxon>Arthropoda</taxon>
        <taxon>Chelicerata</taxon>
        <taxon>Arachnida</taxon>
        <taxon>Araneae</taxon>
        <taxon>Araneomorphae</taxon>
        <taxon>Entelegynae</taxon>
        <taxon>Araneoidea</taxon>
        <taxon>Araneidae</taxon>
        <taxon>Caerostris</taxon>
    </lineage>
</organism>
<feature type="transmembrane region" description="Helical" evidence="1">
    <location>
        <begin position="36"/>
        <end position="66"/>
    </location>
</feature>
<keyword evidence="1" id="KW-0472">Membrane</keyword>
<dbReference type="AlphaFoldDB" id="A0AAV4QUS0"/>
<dbReference type="Proteomes" id="UP001054837">
    <property type="component" value="Unassembled WGS sequence"/>
</dbReference>